<dbReference type="InterPro" id="IPR036291">
    <property type="entry name" value="NAD(P)-bd_dom_sf"/>
</dbReference>
<dbReference type="UniPathway" id="UPA00124"/>
<evidence type="ECO:0000256" key="3">
    <source>
        <dbReference type="PIRSR" id="PIRSR600888-1"/>
    </source>
</evidence>
<dbReference type="Gene3D" id="2.60.120.10">
    <property type="entry name" value="Jelly Rolls"/>
    <property type="match status" value="1"/>
</dbReference>
<dbReference type="AlphaFoldDB" id="U3GSD7"/>
<proteinExistence type="inferred from homology"/>
<dbReference type="InterPro" id="IPR014710">
    <property type="entry name" value="RmlC-like_jellyroll"/>
</dbReference>
<feature type="domain" description="RmlD-like substrate binding" evidence="6">
    <location>
        <begin position="179"/>
        <end position="443"/>
    </location>
</feature>
<dbReference type="eggNOG" id="COG1898">
    <property type="taxonomic scope" value="Bacteria"/>
</dbReference>
<dbReference type="InterPro" id="IPR011051">
    <property type="entry name" value="RmlC_Cupin_sf"/>
</dbReference>
<name>U3GSD7_9CORY</name>
<dbReference type="STRING" id="1348662.CARG_00735"/>
<organism evidence="7 8">
    <name type="scientific">Corynebacterium argentoratense DSM 44202</name>
    <dbReference type="NCBI Taxonomy" id="1348662"/>
    <lineage>
        <taxon>Bacteria</taxon>
        <taxon>Bacillati</taxon>
        <taxon>Actinomycetota</taxon>
        <taxon>Actinomycetes</taxon>
        <taxon>Mycobacteriales</taxon>
        <taxon>Corynebacteriaceae</taxon>
        <taxon>Corynebacterium</taxon>
    </lineage>
</organism>
<dbReference type="InterPro" id="IPR000888">
    <property type="entry name" value="RmlC-like"/>
</dbReference>
<dbReference type="GeneID" id="78249025"/>
<evidence type="ECO:0000256" key="2">
    <source>
        <dbReference type="ARBA" id="ARBA00010944"/>
    </source>
</evidence>
<evidence type="ECO:0000256" key="1">
    <source>
        <dbReference type="ARBA" id="ARBA00010154"/>
    </source>
</evidence>
<sequence>MFGKELTRTHTPIEGLDVFTLPVHGDKRGWFKENWQREKMLDFGPVQNNMSFNAKAGVTRGLHAEPWDKLVSVATGEVFGAWCDLREGSPTYGQTYTHTIDPSVAVFVPRGVANGFQAQVDGTVYSYLVNDHWYPDAKYYFVNLDMIDWPISLDQAEISDKDRNHPQLADATPVPPTTTLVIGAGGQLGHALRDLLGDSAEYWDRSTLDMGAIDYDTLKGMRNWHQVGTIINAAAYTKVDAAEDEGRADAWATNARGVATLARLATEHHIRLVHVSSDYVFDGTQDIHDEEEAFTPLGVYGQTKAAGDIAAATCPNHLIIRTSWVIGHGRNFVGIMRDLAARGVNPRVVDDQIGRLTTADEIARAIVHLNTLGATGTFNVSCAGDPVSWADIAAEIFKKEGRDPQDITRVSTEEFGAAAPRPQHSTLNLAKLQATGYEPSDWRVVI</sequence>
<dbReference type="KEGG" id="caz:CARG_00735"/>
<comment type="function">
    <text evidence="5">Catalyzes the reduction of dTDP-6-deoxy-L-lyxo-4-hexulose to yield dTDP-L-rhamnose.</text>
</comment>
<dbReference type="Proteomes" id="UP000016943">
    <property type="component" value="Chromosome"/>
</dbReference>
<dbReference type="RefSeq" id="WP_020975468.1">
    <property type="nucleotide sequence ID" value="NC_022198.1"/>
</dbReference>
<accession>U3GSD7</accession>
<evidence type="ECO:0000313" key="7">
    <source>
        <dbReference type="EMBL" id="AGU14345.1"/>
    </source>
</evidence>
<comment type="pathway">
    <text evidence="5">Carbohydrate biosynthesis; dTDP-L-rhamnose biosynthesis.</text>
</comment>
<dbReference type="Pfam" id="PF00908">
    <property type="entry name" value="dTDP_sugar_isom"/>
    <property type="match status" value="1"/>
</dbReference>
<dbReference type="OrthoDB" id="9803892at2"/>
<comment type="similarity">
    <text evidence="2 5">Belongs to the dTDP-4-dehydrorhamnose reductase family.</text>
</comment>
<dbReference type="InterPro" id="IPR029903">
    <property type="entry name" value="RmlD-like-bd"/>
</dbReference>
<dbReference type="SUPFAM" id="SSF51182">
    <property type="entry name" value="RmlC-like cupins"/>
    <property type="match status" value="1"/>
</dbReference>
<gene>
    <name evidence="7" type="ORF">CARG_00735</name>
</gene>
<dbReference type="eggNOG" id="COG1091">
    <property type="taxonomic scope" value="Bacteria"/>
</dbReference>
<evidence type="ECO:0000313" key="8">
    <source>
        <dbReference type="Proteomes" id="UP000016943"/>
    </source>
</evidence>
<keyword evidence="5" id="KW-0521">NADP</keyword>
<comment type="similarity">
    <text evidence="1">Belongs to the dTDP-4-dehydrorhamnose 3,5-epimerase family.</text>
</comment>
<dbReference type="SUPFAM" id="SSF51735">
    <property type="entry name" value="NAD(P)-binding Rossmann-fold domains"/>
    <property type="match status" value="1"/>
</dbReference>
<evidence type="ECO:0000256" key="5">
    <source>
        <dbReference type="RuleBase" id="RU364082"/>
    </source>
</evidence>
<feature type="active site" description="Proton acceptor" evidence="3">
    <location>
        <position position="63"/>
    </location>
</feature>
<dbReference type="GO" id="GO:0008831">
    <property type="term" value="F:dTDP-4-dehydrorhamnose reductase activity"/>
    <property type="evidence" value="ECO:0007669"/>
    <property type="project" value="UniProtKB-EC"/>
</dbReference>
<dbReference type="GO" id="GO:0008830">
    <property type="term" value="F:dTDP-4-dehydrorhamnose 3,5-epimerase activity"/>
    <property type="evidence" value="ECO:0007669"/>
    <property type="project" value="InterPro"/>
</dbReference>
<dbReference type="Pfam" id="PF04321">
    <property type="entry name" value="RmlD_sub_bind"/>
    <property type="match status" value="1"/>
</dbReference>
<dbReference type="EMBL" id="CP006365">
    <property type="protein sequence ID" value="AGU14345.1"/>
    <property type="molecule type" value="Genomic_DNA"/>
</dbReference>
<dbReference type="PANTHER" id="PTHR10491:SF4">
    <property type="entry name" value="METHIONINE ADENOSYLTRANSFERASE 2 SUBUNIT BETA"/>
    <property type="match status" value="1"/>
</dbReference>
<dbReference type="InterPro" id="IPR005913">
    <property type="entry name" value="dTDP_dehydrorham_reduct"/>
</dbReference>
<dbReference type="Gene3D" id="3.40.50.720">
    <property type="entry name" value="NAD(P)-binding Rossmann-like Domain"/>
    <property type="match status" value="1"/>
</dbReference>
<protein>
    <recommendedName>
        <fullName evidence="5">dTDP-4-dehydrorhamnose reductase</fullName>
        <ecNumber evidence="5">1.1.1.133</ecNumber>
    </recommendedName>
</protein>
<evidence type="ECO:0000259" key="6">
    <source>
        <dbReference type="Pfam" id="PF04321"/>
    </source>
</evidence>
<dbReference type="HOGENOM" id="CLU_045518_6_2_11"/>
<dbReference type="PANTHER" id="PTHR10491">
    <property type="entry name" value="DTDP-4-DEHYDRORHAMNOSE REDUCTASE"/>
    <property type="match status" value="1"/>
</dbReference>
<feature type="active site" description="Proton donor" evidence="3">
    <location>
        <position position="127"/>
    </location>
</feature>
<dbReference type="EC" id="1.1.1.133" evidence="5"/>
<dbReference type="Gene3D" id="3.90.25.10">
    <property type="entry name" value="UDP-galactose 4-epimerase, domain 1"/>
    <property type="match status" value="1"/>
</dbReference>
<feature type="site" description="Participates in a stacking interaction with the thymidine ring of dTDP-4-oxo-6-deoxyglucose" evidence="4">
    <location>
        <position position="133"/>
    </location>
</feature>
<dbReference type="PATRIC" id="fig|1348662.3.peg.143"/>
<reference evidence="7 8" key="1">
    <citation type="journal article" date="2013" name="Genome Announc.">
        <title>Whole-Genome Sequence of the Clinical Strain Corynebacterium argentoratense DSM 44202, Isolated from a Human Throat Specimen.</title>
        <authorList>
            <person name="Bomholt C."/>
            <person name="Glaub A."/>
            <person name="Gravermann K."/>
            <person name="Albersmeier A."/>
            <person name="Brinkrolf K."/>
            <person name="Ruckert C."/>
            <person name="Tauch A."/>
        </authorList>
    </citation>
    <scope>NUCLEOTIDE SEQUENCE [LARGE SCALE GENOMIC DNA]</scope>
    <source>
        <strain evidence="7">DSM 44202</strain>
    </source>
</reference>
<keyword evidence="5" id="KW-0560">Oxidoreductase</keyword>
<dbReference type="GO" id="GO:0019305">
    <property type="term" value="P:dTDP-rhamnose biosynthetic process"/>
    <property type="evidence" value="ECO:0007669"/>
    <property type="project" value="UniProtKB-UniPathway"/>
</dbReference>
<evidence type="ECO:0000256" key="4">
    <source>
        <dbReference type="PIRSR" id="PIRSR600888-3"/>
    </source>
</evidence>
<dbReference type="CDD" id="cd05254">
    <property type="entry name" value="dTDP_HR_like_SDR_e"/>
    <property type="match status" value="1"/>
</dbReference>
<keyword evidence="8" id="KW-1185">Reference proteome</keyword>